<keyword evidence="3" id="KW-1185">Reference proteome</keyword>
<protein>
    <submittedName>
        <fullName evidence="2">Uncharacterized protein</fullName>
    </submittedName>
</protein>
<organism evidence="2 3">
    <name type="scientific">Roseibium aggregatum</name>
    <dbReference type="NCBI Taxonomy" id="187304"/>
    <lineage>
        <taxon>Bacteria</taxon>
        <taxon>Pseudomonadati</taxon>
        <taxon>Pseudomonadota</taxon>
        <taxon>Alphaproteobacteria</taxon>
        <taxon>Hyphomicrobiales</taxon>
        <taxon>Stappiaceae</taxon>
        <taxon>Roseibium</taxon>
    </lineage>
</organism>
<accession>A0A0M6Y5J4</accession>
<dbReference type="OrthoDB" id="7679340at2"/>
<proteinExistence type="predicted"/>
<dbReference type="STRING" id="187304.B0E33_04355"/>
<gene>
    <name evidence="2" type="ORF">LAL4801_03815</name>
</gene>
<evidence type="ECO:0000256" key="1">
    <source>
        <dbReference type="SAM" id="MobiDB-lite"/>
    </source>
</evidence>
<dbReference type="RefSeq" id="WP_055658391.1">
    <property type="nucleotide sequence ID" value="NZ_CXST01000002.1"/>
</dbReference>
<dbReference type="AlphaFoldDB" id="A0A0M6Y5J4"/>
<evidence type="ECO:0000313" key="2">
    <source>
        <dbReference type="EMBL" id="CTQ45365.1"/>
    </source>
</evidence>
<feature type="region of interest" description="Disordered" evidence="1">
    <location>
        <begin position="1"/>
        <end position="84"/>
    </location>
</feature>
<feature type="compositionally biased region" description="Polar residues" evidence="1">
    <location>
        <begin position="59"/>
        <end position="69"/>
    </location>
</feature>
<dbReference type="EMBL" id="CXST01000002">
    <property type="protein sequence ID" value="CTQ45365.1"/>
    <property type="molecule type" value="Genomic_DNA"/>
</dbReference>
<name>A0A0M6Y5J4_9HYPH</name>
<dbReference type="Proteomes" id="UP000048926">
    <property type="component" value="Unassembled WGS sequence"/>
</dbReference>
<sequence>MAGGPPKDDEEPTGLKSVRSKKPLRSRGFLSQPGGSVKTPADGSDDQPVHHRSRGARQVSPNSSGTPQDLSVKPVIKPYRLEDK</sequence>
<evidence type="ECO:0000313" key="3">
    <source>
        <dbReference type="Proteomes" id="UP000048926"/>
    </source>
</evidence>
<reference evidence="3" key="1">
    <citation type="submission" date="2015-07" db="EMBL/GenBank/DDBJ databases">
        <authorList>
            <person name="Rodrigo-Torres Lidia"/>
            <person name="Arahal R.David."/>
        </authorList>
    </citation>
    <scope>NUCLEOTIDE SEQUENCE [LARGE SCALE GENOMIC DNA]</scope>
    <source>
        <strain evidence="3">CECT 4801</strain>
    </source>
</reference>